<comment type="caution">
    <text evidence="9">The sequence shown here is derived from an EMBL/GenBank/DDBJ whole genome shotgun (WGS) entry which is preliminary data.</text>
</comment>
<feature type="domain" description="Receptor ligand binding region" evidence="8">
    <location>
        <begin position="99"/>
        <end position="243"/>
    </location>
</feature>
<dbReference type="Proteomes" id="UP001217089">
    <property type="component" value="Unassembled WGS sequence"/>
</dbReference>
<feature type="region of interest" description="Disordered" evidence="7">
    <location>
        <begin position="314"/>
        <end position="355"/>
    </location>
</feature>
<feature type="compositionally biased region" description="Polar residues" evidence="7">
    <location>
        <begin position="321"/>
        <end position="334"/>
    </location>
</feature>
<keyword evidence="6" id="KW-0325">Glycoprotein</keyword>
<keyword evidence="10" id="KW-1185">Reference proteome</keyword>
<dbReference type="Pfam" id="PF01094">
    <property type="entry name" value="ANF_receptor"/>
    <property type="match status" value="1"/>
</dbReference>
<keyword evidence="5" id="KW-0675">Receptor</keyword>
<dbReference type="PANTHER" id="PTHR24060">
    <property type="entry name" value="METABOTROPIC GLUTAMATE RECEPTOR"/>
    <property type="match status" value="1"/>
</dbReference>
<proteinExistence type="predicted"/>
<organism evidence="9 10">
    <name type="scientific">Tegillarca granosa</name>
    <name type="common">Malaysian cockle</name>
    <name type="synonym">Anadara granosa</name>
    <dbReference type="NCBI Taxonomy" id="220873"/>
    <lineage>
        <taxon>Eukaryota</taxon>
        <taxon>Metazoa</taxon>
        <taxon>Spiralia</taxon>
        <taxon>Lophotrochozoa</taxon>
        <taxon>Mollusca</taxon>
        <taxon>Bivalvia</taxon>
        <taxon>Autobranchia</taxon>
        <taxon>Pteriomorphia</taxon>
        <taxon>Arcoida</taxon>
        <taxon>Arcoidea</taxon>
        <taxon>Arcidae</taxon>
        <taxon>Tegillarca</taxon>
    </lineage>
</organism>
<protein>
    <recommendedName>
        <fullName evidence="8">Receptor ligand binding region domain-containing protein</fullName>
    </recommendedName>
</protein>
<evidence type="ECO:0000313" key="10">
    <source>
        <dbReference type="Proteomes" id="UP001217089"/>
    </source>
</evidence>
<evidence type="ECO:0000259" key="8">
    <source>
        <dbReference type="Pfam" id="PF01094"/>
    </source>
</evidence>
<dbReference type="InterPro" id="IPR000337">
    <property type="entry name" value="GPCR_3"/>
</dbReference>
<evidence type="ECO:0000256" key="7">
    <source>
        <dbReference type="SAM" id="MobiDB-lite"/>
    </source>
</evidence>
<evidence type="ECO:0000256" key="3">
    <source>
        <dbReference type="ARBA" id="ARBA00022989"/>
    </source>
</evidence>
<evidence type="ECO:0000256" key="4">
    <source>
        <dbReference type="ARBA" id="ARBA00023136"/>
    </source>
</evidence>
<dbReference type="PRINTS" id="PR00248">
    <property type="entry name" value="GPCRMGR"/>
</dbReference>
<keyword evidence="3" id="KW-1133">Transmembrane helix</keyword>
<keyword evidence="4" id="KW-0472">Membrane</keyword>
<dbReference type="InterPro" id="IPR050726">
    <property type="entry name" value="mGluR"/>
</dbReference>
<evidence type="ECO:0000256" key="2">
    <source>
        <dbReference type="ARBA" id="ARBA00022692"/>
    </source>
</evidence>
<dbReference type="EMBL" id="JARBDR010000337">
    <property type="protein sequence ID" value="KAJ8315037.1"/>
    <property type="molecule type" value="Genomic_DNA"/>
</dbReference>
<evidence type="ECO:0000256" key="6">
    <source>
        <dbReference type="ARBA" id="ARBA00023180"/>
    </source>
</evidence>
<reference evidence="9 10" key="1">
    <citation type="submission" date="2022-12" db="EMBL/GenBank/DDBJ databases">
        <title>Chromosome-level genome of Tegillarca granosa.</title>
        <authorList>
            <person name="Kim J."/>
        </authorList>
    </citation>
    <scope>NUCLEOTIDE SEQUENCE [LARGE SCALE GENOMIC DNA]</scope>
    <source>
        <strain evidence="9">Teg-2019</strain>
        <tissue evidence="9">Adductor muscle</tissue>
    </source>
</reference>
<dbReference type="InterPro" id="IPR028082">
    <property type="entry name" value="Peripla_BP_I"/>
</dbReference>
<keyword evidence="2" id="KW-0812">Transmembrane</keyword>
<evidence type="ECO:0000256" key="5">
    <source>
        <dbReference type="ARBA" id="ARBA00023170"/>
    </source>
</evidence>
<dbReference type="Gene3D" id="3.40.50.2300">
    <property type="match status" value="1"/>
</dbReference>
<dbReference type="InterPro" id="IPR001828">
    <property type="entry name" value="ANF_lig-bd_rcpt"/>
</dbReference>
<comment type="subcellular location">
    <subcellularLocation>
        <location evidence="1">Membrane</location>
        <topology evidence="1">Multi-pass membrane protein</topology>
    </subcellularLocation>
</comment>
<name>A0ABQ9FCJ2_TEGGR</name>
<evidence type="ECO:0000256" key="1">
    <source>
        <dbReference type="ARBA" id="ARBA00004141"/>
    </source>
</evidence>
<gene>
    <name evidence="9" type="ORF">KUTeg_007187</name>
</gene>
<dbReference type="SUPFAM" id="SSF53822">
    <property type="entry name" value="Periplasmic binding protein-like I"/>
    <property type="match status" value="1"/>
</dbReference>
<accession>A0ABQ9FCJ2</accession>
<sequence length="355" mass="39895">MIKDYSRDYNLGTSWPINEAAVCKPGTKCTSCISENLAKEVFYQDGDVIVVGIIPAYSQDTSNPMGCGAIRTSFGMQLAEALIYTVTMFNENYGQFSHYFQDKKIGYLIINSCNQALIVQNKIMNMYENGIVLRNGTRVNVNDKIVGFIGGYGSDISVAMANVLTKLNHVQISYASTAAVLSDRTLFPYFLRVATPDDEQSKLLLKLVTEQRSNYIQIVYSSETYGMGGRNYLRQYANLKQFRNAQNEYLHAITGDIDHYSQVGDENEWHRPSLPSRRMEAQAAVVYRPKSKELAVLRNDNSYITPDVINPGFTDGIETGPDSQADNNYNLAKTDTNETDNHERKRMPKIPAESI</sequence>
<evidence type="ECO:0000313" key="9">
    <source>
        <dbReference type="EMBL" id="KAJ8315037.1"/>
    </source>
</evidence>